<dbReference type="eggNOG" id="COG1357">
    <property type="taxonomic scope" value="Bacteria"/>
</dbReference>
<dbReference type="SUPFAM" id="SSF141571">
    <property type="entry name" value="Pentapeptide repeat-like"/>
    <property type="match status" value="1"/>
</dbReference>
<name>D6U6W9_KTERA</name>
<feature type="coiled-coil region" evidence="1">
    <location>
        <begin position="20"/>
        <end position="73"/>
    </location>
</feature>
<feature type="region of interest" description="Disordered" evidence="2">
    <location>
        <begin position="285"/>
        <end position="313"/>
    </location>
</feature>
<dbReference type="STRING" id="485913.Krac_1346"/>
<feature type="compositionally biased region" description="Pro residues" evidence="2">
    <location>
        <begin position="286"/>
        <end position="297"/>
    </location>
</feature>
<evidence type="ECO:0000313" key="3">
    <source>
        <dbReference type="EMBL" id="EFH80730.1"/>
    </source>
</evidence>
<evidence type="ECO:0000256" key="1">
    <source>
        <dbReference type="SAM" id="Coils"/>
    </source>
</evidence>
<gene>
    <name evidence="3" type="ORF">Krac_1346</name>
</gene>
<protein>
    <submittedName>
        <fullName evidence="3">Pentapeptide repeat protein</fullName>
    </submittedName>
</protein>
<feature type="region of interest" description="Disordered" evidence="2">
    <location>
        <begin position="339"/>
        <end position="447"/>
    </location>
</feature>
<dbReference type="RefSeq" id="WP_007923485.1">
    <property type="nucleotide sequence ID" value="NZ_ADVG01000005.1"/>
</dbReference>
<feature type="compositionally biased region" description="Low complexity" evidence="2">
    <location>
        <begin position="298"/>
        <end position="307"/>
    </location>
</feature>
<organism evidence="3 4">
    <name type="scientific">Ktedonobacter racemifer DSM 44963</name>
    <dbReference type="NCBI Taxonomy" id="485913"/>
    <lineage>
        <taxon>Bacteria</taxon>
        <taxon>Bacillati</taxon>
        <taxon>Chloroflexota</taxon>
        <taxon>Ktedonobacteria</taxon>
        <taxon>Ktedonobacterales</taxon>
        <taxon>Ktedonobacteraceae</taxon>
        <taxon>Ktedonobacter</taxon>
    </lineage>
</organism>
<dbReference type="EMBL" id="ADVG01000005">
    <property type="protein sequence ID" value="EFH80730.1"/>
    <property type="molecule type" value="Genomic_DNA"/>
</dbReference>
<feature type="compositionally biased region" description="Polar residues" evidence="2">
    <location>
        <begin position="436"/>
        <end position="447"/>
    </location>
</feature>
<feature type="compositionally biased region" description="Low complexity" evidence="2">
    <location>
        <begin position="349"/>
        <end position="364"/>
    </location>
</feature>
<dbReference type="InterPro" id="IPR001646">
    <property type="entry name" value="5peptide_repeat"/>
</dbReference>
<dbReference type="Pfam" id="PF00805">
    <property type="entry name" value="Pentapeptide"/>
    <property type="match status" value="1"/>
</dbReference>
<dbReference type="Proteomes" id="UP000004508">
    <property type="component" value="Unassembled WGS sequence"/>
</dbReference>
<evidence type="ECO:0000256" key="2">
    <source>
        <dbReference type="SAM" id="MobiDB-lite"/>
    </source>
</evidence>
<dbReference type="AlphaFoldDB" id="D6U6W9"/>
<keyword evidence="4" id="KW-1185">Reference proteome</keyword>
<dbReference type="InterPro" id="IPR051082">
    <property type="entry name" value="Pentapeptide-BTB/POZ_domain"/>
</dbReference>
<dbReference type="PANTHER" id="PTHR14136:SF17">
    <property type="entry name" value="BTB_POZ DOMAIN-CONTAINING PROTEIN KCTD9"/>
    <property type="match status" value="1"/>
</dbReference>
<dbReference type="InParanoid" id="D6U6W9"/>
<evidence type="ECO:0000313" key="4">
    <source>
        <dbReference type="Proteomes" id="UP000004508"/>
    </source>
</evidence>
<dbReference type="PANTHER" id="PTHR14136">
    <property type="entry name" value="BTB_POZ DOMAIN-CONTAINING PROTEIN KCTD9"/>
    <property type="match status" value="1"/>
</dbReference>
<proteinExistence type="predicted"/>
<reference evidence="3 4" key="1">
    <citation type="journal article" date="2011" name="Stand. Genomic Sci.">
        <title>Non-contiguous finished genome sequence and contextual data of the filamentous soil bacterium Ktedonobacter racemifer type strain (SOSP1-21).</title>
        <authorList>
            <person name="Chang Y.J."/>
            <person name="Land M."/>
            <person name="Hauser L."/>
            <person name="Chertkov O."/>
            <person name="Del Rio T.G."/>
            <person name="Nolan M."/>
            <person name="Copeland A."/>
            <person name="Tice H."/>
            <person name="Cheng J.F."/>
            <person name="Lucas S."/>
            <person name="Han C."/>
            <person name="Goodwin L."/>
            <person name="Pitluck S."/>
            <person name="Ivanova N."/>
            <person name="Ovchinikova G."/>
            <person name="Pati A."/>
            <person name="Chen A."/>
            <person name="Palaniappan K."/>
            <person name="Mavromatis K."/>
            <person name="Liolios K."/>
            <person name="Brettin T."/>
            <person name="Fiebig A."/>
            <person name="Rohde M."/>
            <person name="Abt B."/>
            <person name="Goker M."/>
            <person name="Detter J.C."/>
            <person name="Woyke T."/>
            <person name="Bristow J."/>
            <person name="Eisen J.A."/>
            <person name="Markowitz V."/>
            <person name="Hugenholtz P."/>
            <person name="Kyrpides N.C."/>
            <person name="Klenk H.P."/>
            <person name="Lapidus A."/>
        </authorList>
    </citation>
    <scope>NUCLEOTIDE SEQUENCE [LARGE SCALE GENOMIC DNA]</scope>
    <source>
        <strain evidence="4">DSM 44963</strain>
    </source>
</reference>
<keyword evidence="1" id="KW-0175">Coiled coil</keyword>
<accession>D6U6W9</accession>
<dbReference type="OrthoDB" id="157338at2"/>
<dbReference type="Gene3D" id="2.160.20.80">
    <property type="entry name" value="E3 ubiquitin-protein ligase SopA"/>
    <property type="match status" value="1"/>
</dbReference>
<comment type="caution">
    <text evidence="3">The sequence shown here is derived from an EMBL/GenBank/DDBJ whole genome shotgun (WGS) entry which is preliminary data.</text>
</comment>
<sequence length="447" mass="49457">MEIVLAIVSLIIAIVALVLAYRAQQNLRQASEQVQAQQEIWEKSQNTRQQDWRAEQEKHLTEVEHRIQAQIQQLQNAWNTLEKFERQQRDELRHAFEASTKQARAEYELARIPRIEDVPLPVKQDQSGKSTPRWQHVNLSGANLSGRDLSSRYLGHANLSQTILRTTKCFMADFSWANLKEADLQESDLSGANLTHTDLRGANLNGVNFLAADLYKTNLIGANLLNARNLTVEQLRTAIYDDSTLSDLINTTQEEQLRDSGATLTNMRAISKKASMPHRTEIIPAVTPPITPMPAAKPAPETTPEQESLQDNAPGMDASEWLAYIDVATPVLPPEQPAQELHQEETVSAQPAEAQAQPETAPAPDNSFLSQSSRGYALLPDSLPETEDSDSYVPAGEPSALSPHLSGSSLLDLQAAALPETEPEPETKEVVAHGSRLTNDNQKSTEH</sequence>